<gene>
    <name evidence="1" type="ORF">QE152_g33347</name>
</gene>
<dbReference type="AlphaFoldDB" id="A0AAW1IX51"/>
<accession>A0AAW1IX51</accession>
<keyword evidence="2" id="KW-1185">Reference proteome</keyword>
<proteinExistence type="predicted"/>
<dbReference type="Proteomes" id="UP001458880">
    <property type="component" value="Unassembled WGS sequence"/>
</dbReference>
<protein>
    <submittedName>
        <fullName evidence="1">Uncharacterized protein</fullName>
    </submittedName>
</protein>
<dbReference type="EMBL" id="JASPKY010000504">
    <property type="protein sequence ID" value="KAK9694711.1"/>
    <property type="molecule type" value="Genomic_DNA"/>
</dbReference>
<evidence type="ECO:0000313" key="2">
    <source>
        <dbReference type="Proteomes" id="UP001458880"/>
    </source>
</evidence>
<reference evidence="1 2" key="1">
    <citation type="journal article" date="2024" name="BMC Genomics">
        <title>De novo assembly and annotation of Popillia japonica's genome with initial clues to its potential as an invasive pest.</title>
        <authorList>
            <person name="Cucini C."/>
            <person name="Boschi S."/>
            <person name="Funari R."/>
            <person name="Cardaioli E."/>
            <person name="Iannotti N."/>
            <person name="Marturano G."/>
            <person name="Paoli F."/>
            <person name="Bruttini M."/>
            <person name="Carapelli A."/>
            <person name="Frati F."/>
            <person name="Nardi F."/>
        </authorList>
    </citation>
    <scope>NUCLEOTIDE SEQUENCE [LARGE SCALE GENOMIC DNA]</scope>
    <source>
        <strain evidence="1">DMR45628</strain>
    </source>
</reference>
<organism evidence="1 2">
    <name type="scientific">Popillia japonica</name>
    <name type="common">Japanese beetle</name>
    <dbReference type="NCBI Taxonomy" id="7064"/>
    <lineage>
        <taxon>Eukaryota</taxon>
        <taxon>Metazoa</taxon>
        <taxon>Ecdysozoa</taxon>
        <taxon>Arthropoda</taxon>
        <taxon>Hexapoda</taxon>
        <taxon>Insecta</taxon>
        <taxon>Pterygota</taxon>
        <taxon>Neoptera</taxon>
        <taxon>Endopterygota</taxon>
        <taxon>Coleoptera</taxon>
        <taxon>Polyphaga</taxon>
        <taxon>Scarabaeiformia</taxon>
        <taxon>Scarabaeidae</taxon>
        <taxon>Rutelinae</taxon>
        <taxon>Popillia</taxon>
    </lineage>
</organism>
<sequence length="90" mass="10257">MLTKKGPYHSNDLRALFLGKSVGDRFRCKCIAATIKYVVCGEENQHKVTKSKISKSTKKKGEKRNQIYPTPVIMGVLKFLSATRKRSKQR</sequence>
<evidence type="ECO:0000313" key="1">
    <source>
        <dbReference type="EMBL" id="KAK9694711.1"/>
    </source>
</evidence>
<comment type="caution">
    <text evidence="1">The sequence shown here is derived from an EMBL/GenBank/DDBJ whole genome shotgun (WGS) entry which is preliminary data.</text>
</comment>
<name>A0AAW1IX51_POPJA</name>